<dbReference type="AlphaFoldDB" id="A0A6V7FKI9"/>
<name>A0A6V7FKI9_9XANT</name>
<evidence type="ECO:0000313" key="2">
    <source>
        <dbReference type="Proteomes" id="UP000587508"/>
    </source>
</evidence>
<gene>
    <name evidence="1" type="ORF">CFBP7900_40410</name>
</gene>
<evidence type="ECO:0000313" key="1">
    <source>
        <dbReference type="EMBL" id="CAD0363849.1"/>
    </source>
</evidence>
<dbReference type="EMBL" id="CAJDKC010000005">
    <property type="protein sequence ID" value="CAD0363849.1"/>
    <property type="molecule type" value="Genomic_DNA"/>
</dbReference>
<proteinExistence type="predicted"/>
<organism evidence="1 2">
    <name type="scientific">Xanthomonas hortorum pv. carotae</name>
    <dbReference type="NCBI Taxonomy" id="487904"/>
    <lineage>
        <taxon>Bacteria</taxon>
        <taxon>Pseudomonadati</taxon>
        <taxon>Pseudomonadota</taxon>
        <taxon>Gammaproteobacteria</taxon>
        <taxon>Lysobacterales</taxon>
        <taxon>Lysobacteraceae</taxon>
        <taxon>Xanthomonas</taxon>
    </lineage>
</organism>
<protein>
    <submittedName>
        <fullName evidence="1">Uncharacterized protein</fullName>
    </submittedName>
</protein>
<sequence length="44" mass="4517">MSGCVVEDVLHSVIALRGRTLTPTPLPAGEGLMLNAGALFQPLA</sequence>
<dbReference type="EMBL" id="CAJDKC010000005">
    <property type="protein sequence ID" value="CAD0363847.1"/>
    <property type="molecule type" value="Genomic_DNA"/>
</dbReference>
<reference evidence="1 2" key="1">
    <citation type="submission" date="2020-07" db="EMBL/GenBank/DDBJ databases">
        <authorList>
            <person name="Pothier F. J."/>
        </authorList>
    </citation>
    <scope>NUCLEOTIDE SEQUENCE [LARGE SCALE GENOMIC DNA]</scope>
    <source>
        <strain evidence="1 2">CFBP 7900</strain>
    </source>
</reference>
<comment type="caution">
    <text evidence="1">The sequence shown here is derived from an EMBL/GenBank/DDBJ whole genome shotgun (WGS) entry which is preliminary data.</text>
</comment>
<dbReference type="Proteomes" id="UP000587508">
    <property type="component" value="Unassembled WGS sequence"/>
</dbReference>
<accession>A0A6V7FKI9</accession>